<evidence type="ECO:0000259" key="8">
    <source>
        <dbReference type="PROSITE" id="PS51212"/>
    </source>
</evidence>
<evidence type="ECO:0000256" key="6">
    <source>
        <dbReference type="ARBA" id="ARBA00023180"/>
    </source>
</evidence>
<dbReference type="PROSITE" id="PS51212">
    <property type="entry name" value="WSC"/>
    <property type="match status" value="3"/>
</dbReference>
<evidence type="ECO:0000256" key="4">
    <source>
        <dbReference type="ARBA" id="ARBA00022989"/>
    </source>
</evidence>
<keyword evidence="2" id="KW-0812">Transmembrane</keyword>
<evidence type="ECO:0000256" key="1">
    <source>
        <dbReference type="ARBA" id="ARBA00004167"/>
    </source>
</evidence>
<keyword evidence="3 7" id="KW-0732">Signal</keyword>
<keyword evidence="10" id="KW-1185">Reference proteome</keyword>
<evidence type="ECO:0000313" key="10">
    <source>
        <dbReference type="Proteomes" id="UP000054097"/>
    </source>
</evidence>
<feature type="signal peptide" evidence="7">
    <location>
        <begin position="1"/>
        <end position="19"/>
    </location>
</feature>
<feature type="domain" description="WSC" evidence="8">
    <location>
        <begin position="268"/>
        <end position="360"/>
    </location>
</feature>
<reference evidence="9 10" key="1">
    <citation type="submission" date="2014-04" db="EMBL/GenBank/DDBJ databases">
        <authorList>
            <consortium name="DOE Joint Genome Institute"/>
            <person name="Kuo A."/>
            <person name="Zuccaro A."/>
            <person name="Kohler A."/>
            <person name="Nagy L.G."/>
            <person name="Floudas D."/>
            <person name="Copeland A."/>
            <person name="Barry K.W."/>
            <person name="Cichocki N."/>
            <person name="Veneault-Fourrey C."/>
            <person name="LaButti K."/>
            <person name="Lindquist E.A."/>
            <person name="Lipzen A."/>
            <person name="Lundell T."/>
            <person name="Morin E."/>
            <person name="Murat C."/>
            <person name="Sun H."/>
            <person name="Tunlid A."/>
            <person name="Henrissat B."/>
            <person name="Grigoriev I.V."/>
            <person name="Hibbett D.S."/>
            <person name="Martin F."/>
            <person name="Nordberg H.P."/>
            <person name="Cantor M.N."/>
            <person name="Hua S.X."/>
        </authorList>
    </citation>
    <scope>NUCLEOTIDE SEQUENCE [LARGE SCALE GENOMIC DNA]</scope>
    <source>
        <strain evidence="9 10">MAFF 305830</strain>
    </source>
</reference>
<dbReference type="AlphaFoldDB" id="A0A0C2XWU9"/>
<name>A0A0C2XWU9_SERVB</name>
<feature type="domain" description="WSC" evidence="8">
    <location>
        <begin position="157"/>
        <end position="249"/>
    </location>
</feature>
<feature type="chain" id="PRO_5002159210" description="WSC domain-containing protein" evidence="7">
    <location>
        <begin position="20"/>
        <end position="363"/>
    </location>
</feature>
<keyword evidence="5" id="KW-0472">Membrane</keyword>
<dbReference type="Pfam" id="PF01822">
    <property type="entry name" value="WSC"/>
    <property type="match status" value="3"/>
</dbReference>
<dbReference type="HOGENOM" id="CLU_026396_2_1_1"/>
<accession>A0A0C2XWU9</accession>
<dbReference type="GO" id="GO:0005886">
    <property type="term" value="C:plasma membrane"/>
    <property type="evidence" value="ECO:0007669"/>
    <property type="project" value="TreeGrafter"/>
</dbReference>
<dbReference type="PANTHER" id="PTHR24269:SF16">
    <property type="entry name" value="PROTEIN SLG1"/>
    <property type="match status" value="1"/>
</dbReference>
<keyword evidence="4" id="KW-1133">Transmembrane helix</keyword>
<dbReference type="SMART" id="SM00321">
    <property type="entry name" value="WSC"/>
    <property type="match status" value="3"/>
</dbReference>
<gene>
    <name evidence="9" type="ORF">M408DRAFT_309621</name>
</gene>
<organism evidence="9 10">
    <name type="scientific">Serendipita vermifera MAFF 305830</name>
    <dbReference type="NCBI Taxonomy" id="933852"/>
    <lineage>
        <taxon>Eukaryota</taxon>
        <taxon>Fungi</taxon>
        <taxon>Dikarya</taxon>
        <taxon>Basidiomycota</taxon>
        <taxon>Agaricomycotina</taxon>
        <taxon>Agaricomycetes</taxon>
        <taxon>Sebacinales</taxon>
        <taxon>Serendipitaceae</taxon>
        <taxon>Serendipita</taxon>
    </lineage>
</organism>
<dbReference type="InterPro" id="IPR051836">
    <property type="entry name" value="Kremen_rcpt"/>
</dbReference>
<feature type="domain" description="WSC" evidence="8">
    <location>
        <begin position="41"/>
        <end position="137"/>
    </location>
</feature>
<comment type="subcellular location">
    <subcellularLocation>
        <location evidence="1">Membrane</location>
        <topology evidence="1">Single-pass membrane protein</topology>
    </subcellularLocation>
</comment>
<evidence type="ECO:0000256" key="2">
    <source>
        <dbReference type="ARBA" id="ARBA00022692"/>
    </source>
</evidence>
<evidence type="ECO:0000256" key="3">
    <source>
        <dbReference type="ARBA" id="ARBA00022729"/>
    </source>
</evidence>
<keyword evidence="6" id="KW-0325">Glycoprotein</keyword>
<proteinExistence type="predicted"/>
<reference evidence="10" key="2">
    <citation type="submission" date="2015-01" db="EMBL/GenBank/DDBJ databases">
        <title>Evolutionary Origins and Diversification of the Mycorrhizal Mutualists.</title>
        <authorList>
            <consortium name="DOE Joint Genome Institute"/>
            <consortium name="Mycorrhizal Genomics Consortium"/>
            <person name="Kohler A."/>
            <person name="Kuo A."/>
            <person name="Nagy L.G."/>
            <person name="Floudas D."/>
            <person name="Copeland A."/>
            <person name="Barry K.W."/>
            <person name="Cichocki N."/>
            <person name="Veneault-Fourrey C."/>
            <person name="LaButti K."/>
            <person name="Lindquist E.A."/>
            <person name="Lipzen A."/>
            <person name="Lundell T."/>
            <person name="Morin E."/>
            <person name="Murat C."/>
            <person name="Riley R."/>
            <person name="Ohm R."/>
            <person name="Sun H."/>
            <person name="Tunlid A."/>
            <person name="Henrissat B."/>
            <person name="Grigoriev I.V."/>
            <person name="Hibbett D.S."/>
            <person name="Martin F."/>
        </authorList>
    </citation>
    <scope>NUCLEOTIDE SEQUENCE [LARGE SCALE GENOMIC DNA]</scope>
    <source>
        <strain evidence="10">MAFF 305830</strain>
    </source>
</reference>
<evidence type="ECO:0000313" key="9">
    <source>
        <dbReference type="EMBL" id="KIM33352.1"/>
    </source>
</evidence>
<evidence type="ECO:0000256" key="5">
    <source>
        <dbReference type="ARBA" id="ARBA00023136"/>
    </source>
</evidence>
<dbReference type="OrthoDB" id="5985073at2759"/>
<sequence>MLSATSITVFLALVSSAWAAPAESCPTEPTIKSQVTAHGKQYYYRGCYDELKYGLKALNHDLTPSISEDLTVENCVAACAGQGYSLAGVMTGGTCMCDNAISEISPLLDDGECRNACNGDSSEICGGVWHYSIYYTKKKGALPVPRLATKVGRGNKQFVNIGCWVDTVAHRTLGGAYYRGDDVTPAMCADYCYQKNFFLSGVEFGNECMCGNELLAPDYAALSDCNQACAGDSTLSCGNADRLSVYVGQDRPAILRPDVLVGPDANSQYISYGCYSDSYATRTLTGPSFTADNMTATVCTASCFSQGFAYAGLELGNQCFCGQTLPADQVVDASRCDTPCAGNSAFSCGGGLRVDVYKSLSLA</sequence>
<dbReference type="Proteomes" id="UP000054097">
    <property type="component" value="Unassembled WGS sequence"/>
</dbReference>
<dbReference type="STRING" id="933852.A0A0C2XWU9"/>
<dbReference type="PANTHER" id="PTHR24269">
    <property type="entry name" value="KREMEN PROTEIN"/>
    <property type="match status" value="1"/>
</dbReference>
<dbReference type="EMBL" id="KN824278">
    <property type="protein sequence ID" value="KIM33352.1"/>
    <property type="molecule type" value="Genomic_DNA"/>
</dbReference>
<evidence type="ECO:0000256" key="7">
    <source>
        <dbReference type="SAM" id="SignalP"/>
    </source>
</evidence>
<dbReference type="InterPro" id="IPR002889">
    <property type="entry name" value="WSC_carb-bd"/>
</dbReference>
<protein>
    <recommendedName>
        <fullName evidence="8">WSC domain-containing protein</fullName>
    </recommendedName>
</protein>